<evidence type="ECO:0000256" key="1">
    <source>
        <dbReference type="SAM" id="MobiDB-lite"/>
    </source>
</evidence>
<evidence type="ECO:0000313" key="2">
    <source>
        <dbReference type="EMBL" id="TDL14793.1"/>
    </source>
</evidence>
<dbReference type="AlphaFoldDB" id="A0A4Y7PH72"/>
<gene>
    <name evidence="2" type="ORF">BD410DRAFT_809444</name>
</gene>
<dbReference type="VEuPathDB" id="FungiDB:BD410DRAFT_809444"/>
<reference evidence="2 3" key="1">
    <citation type="submission" date="2018-06" db="EMBL/GenBank/DDBJ databases">
        <title>A transcriptomic atlas of mushroom development highlights an independent origin of complex multicellularity.</title>
        <authorList>
            <consortium name="DOE Joint Genome Institute"/>
            <person name="Krizsan K."/>
            <person name="Almasi E."/>
            <person name="Merenyi Z."/>
            <person name="Sahu N."/>
            <person name="Viragh M."/>
            <person name="Koszo T."/>
            <person name="Mondo S."/>
            <person name="Kiss B."/>
            <person name="Balint B."/>
            <person name="Kues U."/>
            <person name="Barry K."/>
            <person name="Hegedus J.C."/>
            <person name="Henrissat B."/>
            <person name="Johnson J."/>
            <person name="Lipzen A."/>
            <person name="Ohm R."/>
            <person name="Nagy I."/>
            <person name="Pangilinan J."/>
            <person name="Yan J."/>
            <person name="Xiong Y."/>
            <person name="Grigoriev I.V."/>
            <person name="Hibbett D.S."/>
            <person name="Nagy L.G."/>
        </authorList>
    </citation>
    <scope>NUCLEOTIDE SEQUENCE [LARGE SCALE GENOMIC DNA]</scope>
    <source>
        <strain evidence="2 3">SZMC22713</strain>
    </source>
</reference>
<feature type="region of interest" description="Disordered" evidence="1">
    <location>
        <begin position="29"/>
        <end position="87"/>
    </location>
</feature>
<dbReference type="EMBL" id="ML170307">
    <property type="protein sequence ID" value="TDL14793.1"/>
    <property type="molecule type" value="Genomic_DNA"/>
</dbReference>
<organism evidence="2 3">
    <name type="scientific">Rickenella mellea</name>
    <dbReference type="NCBI Taxonomy" id="50990"/>
    <lineage>
        <taxon>Eukaryota</taxon>
        <taxon>Fungi</taxon>
        <taxon>Dikarya</taxon>
        <taxon>Basidiomycota</taxon>
        <taxon>Agaricomycotina</taxon>
        <taxon>Agaricomycetes</taxon>
        <taxon>Hymenochaetales</taxon>
        <taxon>Rickenellaceae</taxon>
        <taxon>Rickenella</taxon>
    </lineage>
</organism>
<evidence type="ECO:0000313" key="3">
    <source>
        <dbReference type="Proteomes" id="UP000294933"/>
    </source>
</evidence>
<dbReference type="Proteomes" id="UP000294933">
    <property type="component" value="Unassembled WGS sequence"/>
</dbReference>
<name>A0A4Y7PH72_9AGAM</name>
<proteinExistence type="predicted"/>
<protein>
    <submittedName>
        <fullName evidence="2">Uncharacterized protein</fullName>
    </submittedName>
</protein>
<keyword evidence="3" id="KW-1185">Reference proteome</keyword>
<sequence>MKNPSGVHMESTWSPPGCVGECKALAICPTHPSIAGPSTNSRPHRSTPRGRDVPGGAPDRTMAPPAMRPIPANSSAPPDAPLPYPNSFEETDALMEHARRPGEADALATMARLSFQAQHCPARLRSHVEIYAIRMWRNPGSAPIQATVDNIAGLQTPAAPTRPSPRQSDPFPTWLAHYERFRSQHPSGVCHYHDGSPVRQDLLAWYVVMRLCPNAHRRGSLVIHSARNILLRLLHERGAFRRALAAIPGIRVVPSIDICDPLHFPSTPSEQDMVEALTFRSFYAQFIEEYLEPYAVRLQAISDLREAGFPPPSQLEDYDLPSRTTLLPPIVTAAHALSASVSAPRTFVNFVATTMAPSRSYHTGPPTAPLAALSLNVPTPSLAPPHPSPSDILMAAAPASPLISSDDVPPPSDVIATAVNSAVSDDALMADIVSYLTNDTPVGVAESTPLPPLSGELGDDSVMFDGVVAGPHLADG</sequence>
<accession>A0A4Y7PH72</accession>
<dbReference type="OrthoDB" id="2953420at2759"/>